<dbReference type="Proteomes" id="UP000643525">
    <property type="component" value="Unassembled WGS sequence"/>
</dbReference>
<keyword evidence="3" id="KW-1185">Reference proteome</keyword>
<evidence type="ECO:0000313" key="2">
    <source>
        <dbReference type="EMBL" id="MBE1523849.1"/>
    </source>
</evidence>
<reference evidence="2 3" key="1">
    <citation type="submission" date="2020-10" db="EMBL/GenBank/DDBJ databases">
        <title>Sequencing the genomes of 1000 actinobacteria strains.</title>
        <authorList>
            <person name="Klenk H.-P."/>
        </authorList>
    </citation>
    <scope>NUCLEOTIDE SEQUENCE [LARGE SCALE GENOMIC DNA]</scope>
    <source>
        <strain evidence="2 3">DSM 15666</strain>
    </source>
</reference>
<protein>
    <recommendedName>
        <fullName evidence="4">DUF4192 family protein</fullName>
    </recommendedName>
</protein>
<proteinExistence type="predicted"/>
<accession>A0ABR9JD40</accession>
<gene>
    <name evidence="2" type="ORF">H4W27_000967</name>
</gene>
<dbReference type="RefSeq" id="WP_192594941.1">
    <property type="nucleotide sequence ID" value="NZ_BAAALJ010000014.1"/>
</dbReference>
<evidence type="ECO:0008006" key="4">
    <source>
        <dbReference type="Google" id="ProtNLM"/>
    </source>
</evidence>
<sequence>MDALSHDDQPRRGTPEARHTSPDSPPVQPRLDIQSPADCLQLVRHTFGGIPAESLIVIGLRDGHTGGHMRVDLRPALVDPYVSVRLIAECLAGEGAEPVPEAALVMLIGAEPDGDSQQSSWQACLAALGLLLESEYCVRMVQVWFVAGDTIRDPRGAEEGGRTPAPHSVSDLMADAAHPDGVLSADRRARPLERAAALFLSQAPAPDAEIRNAVEQERRQRAERLSPLQAQRLLLRWDAALEEVSPEAPSFTAEVVTRLLEQLRSGPCRDLLIPLATLGLPAAMLGLRVHSSPGASWTDPDQHRLLEDYAASFLGETGRRPDWERVDSLELVLQRLVPYAEGAERENLLCLMAWIEWSRGRGTAAGAFIDQCLQEFPQNQFSALIERLMQLKGVCAWARVKKHSWSWTRSQAESKS</sequence>
<comment type="caution">
    <text evidence="2">The sequence shown here is derived from an EMBL/GenBank/DDBJ whole genome shotgun (WGS) entry which is preliminary data.</text>
</comment>
<organism evidence="2 3">
    <name type="scientific">Nesterenkonia lutea</name>
    <dbReference type="NCBI Taxonomy" id="272919"/>
    <lineage>
        <taxon>Bacteria</taxon>
        <taxon>Bacillati</taxon>
        <taxon>Actinomycetota</taxon>
        <taxon>Actinomycetes</taxon>
        <taxon>Micrococcales</taxon>
        <taxon>Micrococcaceae</taxon>
        <taxon>Nesterenkonia</taxon>
    </lineage>
</organism>
<feature type="compositionally biased region" description="Basic and acidic residues" evidence="1">
    <location>
        <begin position="1"/>
        <end position="21"/>
    </location>
</feature>
<evidence type="ECO:0000256" key="1">
    <source>
        <dbReference type="SAM" id="MobiDB-lite"/>
    </source>
</evidence>
<dbReference type="InterPro" id="IPR025447">
    <property type="entry name" value="DUF4192"/>
</dbReference>
<feature type="region of interest" description="Disordered" evidence="1">
    <location>
        <begin position="1"/>
        <end position="32"/>
    </location>
</feature>
<dbReference type="Pfam" id="PF13830">
    <property type="entry name" value="DUF4192"/>
    <property type="match status" value="1"/>
</dbReference>
<evidence type="ECO:0000313" key="3">
    <source>
        <dbReference type="Proteomes" id="UP000643525"/>
    </source>
</evidence>
<dbReference type="EMBL" id="JADBED010000001">
    <property type="protein sequence ID" value="MBE1523849.1"/>
    <property type="molecule type" value="Genomic_DNA"/>
</dbReference>
<name>A0ABR9JD40_9MICC</name>